<evidence type="ECO:0000313" key="1">
    <source>
        <dbReference type="EMBL" id="KAL0155217.1"/>
    </source>
</evidence>
<gene>
    <name evidence="1" type="ORF">M9458_049480</name>
</gene>
<accession>A0ABD0N251</accession>
<protein>
    <submittedName>
        <fullName evidence="1">Uncharacterized protein</fullName>
    </submittedName>
</protein>
<evidence type="ECO:0000313" key="2">
    <source>
        <dbReference type="Proteomes" id="UP001529510"/>
    </source>
</evidence>
<sequence length="57" mass="6410">KPLKDGDDTADQTLSDSLFAHWGHDLGPESRKYYGYNGYLSDRLSLDRAIPDLRPDG</sequence>
<feature type="non-terminal residue" evidence="1">
    <location>
        <position position="1"/>
    </location>
</feature>
<name>A0ABD0N251_CIRMR</name>
<feature type="non-terminal residue" evidence="1">
    <location>
        <position position="57"/>
    </location>
</feature>
<comment type="caution">
    <text evidence="1">The sequence shown here is derived from an EMBL/GenBank/DDBJ whole genome shotgun (WGS) entry which is preliminary data.</text>
</comment>
<dbReference type="Proteomes" id="UP001529510">
    <property type="component" value="Unassembled WGS sequence"/>
</dbReference>
<dbReference type="EMBL" id="JAMKFB020000025">
    <property type="protein sequence ID" value="KAL0155217.1"/>
    <property type="molecule type" value="Genomic_DNA"/>
</dbReference>
<dbReference type="AlphaFoldDB" id="A0ABD0N251"/>
<keyword evidence="2" id="KW-1185">Reference proteome</keyword>
<proteinExistence type="predicted"/>
<reference evidence="1 2" key="1">
    <citation type="submission" date="2024-05" db="EMBL/GenBank/DDBJ databases">
        <title>Genome sequencing and assembly of Indian major carp, Cirrhinus mrigala (Hamilton, 1822).</title>
        <authorList>
            <person name="Mohindra V."/>
            <person name="Chowdhury L.M."/>
            <person name="Lal K."/>
            <person name="Jena J.K."/>
        </authorList>
    </citation>
    <scope>NUCLEOTIDE SEQUENCE [LARGE SCALE GENOMIC DNA]</scope>
    <source>
        <strain evidence="1">CM1030</strain>
        <tissue evidence="1">Blood</tissue>
    </source>
</reference>
<organism evidence="1 2">
    <name type="scientific">Cirrhinus mrigala</name>
    <name type="common">Mrigala</name>
    <dbReference type="NCBI Taxonomy" id="683832"/>
    <lineage>
        <taxon>Eukaryota</taxon>
        <taxon>Metazoa</taxon>
        <taxon>Chordata</taxon>
        <taxon>Craniata</taxon>
        <taxon>Vertebrata</taxon>
        <taxon>Euteleostomi</taxon>
        <taxon>Actinopterygii</taxon>
        <taxon>Neopterygii</taxon>
        <taxon>Teleostei</taxon>
        <taxon>Ostariophysi</taxon>
        <taxon>Cypriniformes</taxon>
        <taxon>Cyprinidae</taxon>
        <taxon>Labeoninae</taxon>
        <taxon>Labeonini</taxon>
        <taxon>Cirrhinus</taxon>
    </lineage>
</organism>